<proteinExistence type="predicted"/>
<dbReference type="GO" id="GO:0005975">
    <property type="term" value="P:carbohydrate metabolic process"/>
    <property type="evidence" value="ECO:0007669"/>
    <property type="project" value="InterPro"/>
</dbReference>
<protein>
    <submittedName>
        <fullName evidence="3">Alpha-1,2-fucosyltransferase</fullName>
    </submittedName>
</protein>
<dbReference type="OrthoDB" id="9794601at2"/>
<gene>
    <name evidence="3" type="ORF">FNW21_15540</name>
</gene>
<dbReference type="EMBL" id="VJZT01000029">
    <property type="protein sequence ID" value="TRX35088.1"/>
    <property type="molecule type" value="Genomic_DNA"/>
</dbReference>
<dbReference type="Gene3D" id="3.40.50.11350">
    <property type="match status" value="1"/>
</dbReference>
<name>A0A553DQL9_9FLAO</name>
<keyword evidence="2 3" id="KW-0808">Transferase</keyword>
<dbReference type="PANTHER" id="PTHR11927">
    <property type="entry name" value="GALACTOSIDE 2-L-FUCOSYLTRANSFERASE"/>
    <property type="match status" value="1"/>
</dbReference>
<evidence type="ECO:0000313" key="3">
    <source>
        <dbReference type="EMBL" id="TRX35088.1"/>
    </source>
</evidence>
<accession>A0A553DQL9</accession>
<evidence type="ECO:0000313" key="4">
    <source>
        <dbReference type="Proteomes" id="UP000316371"/>
    </source>
</evidence>
<keyword evidence="1 3" id="KW-0328">Glycosyltransferase</keyword>
<evidence type="ECO:0000256" key="1">
    <source>
        <dbReference type="ARBA" id="ARBA00022676"/>
    </source>
</evidence>
<keyword evidence="4" id="KW-1185">Reference proteome</keyword>
<dbReference type="InterPro" id="IPR002516">
    <property type="entry name" value="Glyco_trans_11"/>
</dbReference>
<dbReference type="Proteomes" id="UP000316371">
    <property type="component" value="Unassembled WGS sequence"/>
</dbReference>
<dbReference type="GO" id="GO:0008107">
    <property type="term" value="F:galactoside 2-alpha-L-fucosyltransferase activity"/>
    <property type="evidence" value="ECO:0007669"/>
    <property type="project" value="InterPro"/>
</dbReference>
<dbReference type="CDD" id="cd11301">
    <property type="entry name" value="Fut1_Fut2_like"/>
    <property type="match status" value="1"/>
</dbReference>
<dbReference type="PANTHER" id="PTHR11927:SF9">
    <property type="entry name" value="L-FUCOSYLTRANSFERASE"/>
    <property type="match status" value="1"/>
</dbReference>
<dbReference type="GO" id="GO:0016020">
    <property type="term" value="C:membrane"/>
    <property type="evidence" value="ECO:0007669"/>
    <property type="project" value="InterPro"/>
</dbReference>
<reference evidence="3 4" key="1">
    <citation type="submission" date="2019-07" db="EMBL/GenBank/DDBJ databases">
        <title>Novel species of Flavobacterium.</title>
        <authorList>
            <person name="Liu Q."/>
            <person name="Xin Y.-H."/>
        </authorList>
    </citation>
    <scope>NUCLEOTIDE SEQUENCE [LARGE SCALE GENOMIC DNA]</scope>
    <source>
        <strain evidence="3 4">LB1R34</strain>
    </source>
</reference>
<dbReference type="RefSeq" id="WP_144257670.1">
    <property type="nucleotide sequence ID" value="NZ_VJZT01000029.1"/>
</dbReference>
<dbReference type="Pfam" id="PF01531">
    <property type="entry name" value="Glyco_transf_11"/>
    <property type="match status" value="1"/>
</dbReference>
<organism evidence="3 4">
    <name type="scientific">Flavobacterium restrictum</name>
    <dbReference type="NCBI Taxonomy" id="2594428"/>
    <lineage>
        <taxon>Bacteria</taxon>
        <taxon>Pseudomonadati</taxon>
        <taxon>Bacteroidota</taxon>
        <taxon>Flavobacteriia</taxon>
        <taxon>Flavobacteriales</taxon>
        <taxon>Flavobacteriaceae</taxon>
        <taxon>Flavobacterium</taxon>
    </lineage>
</organism>
<dbReference type="AlphaFoldDB" id="A0A553DQL9"/>
<evidence type="ECO:0000256" key="2">
    <source>
        <dbReference type="ARBA" id="ARBA00022679"/>
    </source>
</evidence>
<sequence>MIISKFQGRLGNQMFQYATALSVSKQFNTFFLIDNAFDSVFLKYFTPRVLYCDLWNKIMLKWFKKKNVNTIYQVGDEDVNEMKKLFRDNSYYNGFFQSEDYFSGYQPYLQKKFVIRKKYRNVFNSKYGQLFKENKIIAIHCRLGDYLNWGSDQLGGLNLTLPQSYYQNAIAQIDTIEQYKVVIVTDDLENVADKFDFIADKIIVSEEEIVDFQILLNADKLIISNSSFSWWAGYLSTKNKTVYAPEFWLGFKVEKEYPVGILLKSFIKTPVFFKI</sequence>
<comment type="caution">
    <text evidence="3">The sequence shown here is derived from an EMBL/GenBank/DDBJ whole genome shotgun (WGS) entry which is preliminary data.</text>
</comment>